<dbReference type="EMBL" id="WIQZ01000129">
    <property type="protein sequence ID" value="KAF3121776.1"/>
    <property type="molecule type" value="Genomic_DNA"/>
</dbReference>
<evidence type="ECO:0000313" key="3">
    <source>
        <dbReference type="Proteomes" id="UP000480548"/>
    </source>
</evidence>
<protein>
    <submittedName>
        <fullName evidence="2">Uncharacterized protein</fullName>
    </submittedName>
</protein>
<organism evidence="2 3">
    <name type="scientific">Orbilia oligospora</name>
    <name type="common">Nematode-trapping fungus</name>
    <name type="synonym">Arthrobotrys oligospora</name>
    <dbReference type="NCBI Taxonomy" id="2813651"/>
    <lineage>
        <taxon>Eukaryota</taxon>
        <taxon>Fungi</taxon>
        <taxon>Dikarya</taxon>
        <taxon>Ascomycota</taxon>
        <taxon>Pezizomycotina</taxon>
        <taxon>Orbiliomycetes</taxon>
        <taxon>Orbiliales</taxon>
        <taxon>Orbiliaceae</taxon>
        <taxon>Orbilia</taxon>
    </lineage>
</organism>
<name>A0A7C8NLI7_ORBOL</name>
<evidence type="ECO:0000313" key="2">
    <source>
        <dbReference type="EMBL" id="KAF3121776.1"/>
    </source>
</evidence>
<dbReference type="Proteomes" id="UP000480548">
    <property type="component" value="Unassembled WGS sequence"/>
</dbReference>
<comment type="caution">
    <text evidence="2">The sequence shown here is derived from an EMBL/GenBank/DDBJ whole genome shotgun (WGS) entry which is preliminary data.</text>
</comment>
<gene>
    <name evidence="2" type="ORF">TWF703_001645</name>
</gene>
<reference evidence="2 3" key="1">
    <citation type="submission" date="2019-06" db="EMBL/GenBank/DDBJ databases">
        <authorList>
            <person name="Palmer J.M."/>
        </authorList>
    </citation>
    <scope>NUCLEOTIDE SEQUENCE [LARGE SCALE GENOMIC DNA]</scope>
    <source>
        <strain evidence="2 3">TWF703</strain>
    </source>
</reference>
<evidence type="ECO:0000256" key="1">
    <source>
        <dbReference type="SAM" id="SignalP"/>
    </source>
</evidence>
<keyword evidence="1" id="KW-0732">Signal</keyword>
<accession>A0A7C8NLI7</accession>
<feature type="signal peptide" evidence="1">
    <location>
        <begin position="1"/>
        <end position="18"/>
    </location>
</feature>
<sequence>MQLKSLLVTTLLAGAASALPTANPDLSSRALCSPQEHTGFLVRINSTDGLNNKVVSISNGVVGVDLPNPDSVIWPYTDGNKIYMPGPGYKYLIPGYLYSTGSGTGSCGKQLKFSKDLPKKGLVQTNVFSTSCDIRGTFYLTAEGDWNWQACPNTAGKGWTIHHGAKKAGWGVRGFEVSGFVCDDDDRRQWSDLS</sequence>
<feature type="chain" id="PRO_5028865784" evidence="1">
    <location>
        <begin position="19"/>
        <end position="194"/>
    </location>
</feature>
<dbReference type="AlphaFoldDB" id="A0A7C8NLI7"/>
<proteinExistence type="predicted"/>